<evidence type="ECO:0000313" key="10">
    <source>
        <dbReference type="EMBL" id="AFN73705.1"/>
    </source>
</evidence>
<evidence type="ECO:0000256" key="6">
    <source>
        <dbReference type="ARBA" id="ARBA00023012"/>
    </source>
</evidence>
<evidence type="ECO:0000256" key="3">
    <source>
        <dbReference type="ARBA" id="ARBA00022553"/>
    </source>
</evidence>
<feature type="domain" description="Histidine kinase" evidence="9">
    <location>
        <begin position="89"/>
        <end position="307"/>
    </location>
</feature>
<protein>
    <recommendedName>
        <fullName evidence="2">histidine kinase</fullName>
        <ecNumber evidence="2">2.7.13.3</ecNumber>
    </recommendedName>
</protein>
<dbReference type="InterPro" id="IPR036890">
    <property type="entry name" value="HATPase_C_sf"/>
</dbReference>
<keyword evidence="5" id="KW-0418">Kinase</keyword>
<keyword evidence="8" id="KW-0812">Transmembrane</keyword>
<dbReference type="CDD" id="cd00082">
    <property type="entry name" value="HisKA"/>
    <property type="match status" value="1"/>
</dbReference>
<dbReference type="SMART" id="SM00387">
    <property type="entry name" value="HATPase_c"/>
    <property type="match status" value="1"/>
</dbReference>
<dbReference type="AlphaFoldDB" id="I6Z3H7"/>
<sequence>MNINVELILIVALLLSLAAGITVYFLVKRIKEKSRELENQLHLKLQQLEILNSTLMEEIKLRKETEKKLLEKAEELQQSNLDKDRMFSVISHDLKNPFQGLLGYADMLYEEFNELDNSIKLDLVKGIRLASKNIYNLLINLLEWSRLQTNRMDINIKEINLYDKVCEVFSVHSANAKKKNIELLNEIDENAVIEGDEYMLNSVLNNLIGNAIKYSNEGDKVIARCEFNKENLEISIQDTGVGIPVDRLKTLFKPGGNRSTAGTHNENGTGLGLLICKEMIERLGGKITVESRVGEGARFSIILPWDNEKV</sequence>
<reference evidence="10 11" key="1">
    <citation type="journal article" date="2013" name="PLoS ONE">
        <title>Genomic analysis of Melioribacter roseus, facultatively anaerobic organotrophic bacterium representing a novel deep lineage within Bacteriodetes/Chlorobi group.</title>
        <authorList>
            <person name="Kadnikov V.V."/>
            <person name="Mardanov A.V."/>
            <person name="Podosokorskaya O.A."/>
            <person name="Gavrilov S.N."/>
            <person name="Kublanov I.V."/>
            <person name="Beletsky A.V."/>
            <person name="Bonch-Osmolovskaya E.A."/>
            <person name="Ravin N.V."/>
        </authorList>
    </citation>
    <scope>NUCLEOTIDE SEQUENCE [LARGE SCALE GENOMIC DNA]</scope>
    <source>
        <strain evidence="11">JCM 17771 / P3M-2</strain>
    </source>
</reference>
<dbReference type="InterPro" id="IPR050736">
    <property type="entry name" value="Sensor_HK_Regulatory"/>
</dbReference>
<comment type="catalytic activity">
    <reaction evidence="1">
        <text>ATP + protein L-histidine = ADP + protein N-phospho-L-histidine.</text>
        <dbReference type="EC" id="2.7.13.3"/>
    </reaction>
</comment>
<dbReference type="InterPro" id="IPR003661">
    <property type="entry name" value="HisK_dim/P_dom"/>
</dbReference>
<proteinExistence type="predicted"/>
<evidence type="ECO:0000256" key="4">
    <source>
        <dbReference type="ARBA" id="ARBA00022679"/>
    </source>
</evidence>
<dbReference type="PROSITE" id="PS50109">
    <property type="entry name" value="HIS_KIN"/>
    <property type="match status" value="1"/>
</dbReference>
<dbReference type="InterPro" id="IPR005467">
    <property type="entry name" value="His_kinase_dom"/>
</dbReference>
<evidence type="ECO:0000256" key="1">
    <source>
        <dbReference type="ARBA" id="ARBA00000085"/>
    </source>
</evidence>
<evidence type="ECO:0000256" key="7">
    <source>
        <dbReference type="SAM" id="Coils"/>
    </source>
</evidence>
<dbReference type="GO" id="GO:0000155">
    <property type="term" value="F:phosphorelay sensor kinase activity"/>
    <property type="evidence" value="ECO:0007669"/>
    <property type="project" value="InterPro"/>
</dbReference>
<accession>I6Z3H7</accession>
<dbReference type="OrthoDB" id="1116352at2"/>
<dbReference type="PRINTS" id="PR00344">
    <property type="entry name" value="BCTRLSENSOR"/>
</dbReference>
<name>I6Z3H7_MELRP</name>
<evidence type="ECO:0000256" key="2">
    <source>
        <dbReference type="ARBA" id="ARBA00012438"/>
    </source>
</evidence>
<dbReference type="InterPro" id="IPR003594">
    <property type="entry name" value="HATPase_dom"/>
</dbReference>
<dbReference type="SMART" id="SM00388">
    <property type="entry name" value="HisKA"/>
    <property type="match status" value="1"/>
</dbReference>
<dbReference type="STRING" id="1191523.MROS_0462"/>
<dbReference type="Proteomes" id="UP000009011">
    <property type="component" value="Chromosome"/>
</dbReference>
<dbReference type="Gene3D" id="3.30.565.10">
    <property type="entry name" value="Histidine kinase-like ATPase, C-terminal domain"/>
    <property type="match status" value="1"/>
</dbReference>
<dbReference type="FunFam" id="3.30.565.10:FF:000006">
    <property type="entry name" value="Sensor histidine kinase WalK"/>
    <property type="match status" value="1"/>
</dbReference>
<evidence type="ECO:0000256" key="8">
    <source>
        <dbReference type="SAM" id="Phobius"/>
    </source>
</evidence>
<dbReference type="EC" id="2.7.13.3" evidence="2"/>
<feature type="transmembrane region" description="Helical" evidence="8">
    <location>
        <begin position="6"/>
        <end position="27"/>
    </location>
</feature>
<feature type="coiled-coil region" evidence="7">
    <location>
        <begin position="27"/>
        <end position="82"/>
    </location>
</feature>
<gene>
    <name evidence="10" type="ordered locus">MROS_0462</name>
</gene>
<keyword evidence="11" id="KW-1185">Reference proteome</keyword>
<evidence type="ECO:0000256" key="5">
    <source>
        <dbReference type="ARBA" id="ARBA00022777"/>
    </source>
</evidence>
<dbReference type="SUPFAM" id="SSF55874">
    <property type="entry name" value="ATPase domain of HSP90 chaperone/DNA topoisomerase II/histidine kinase"/>
    <property type="match status" value="1"/>
</dbReference>
<evidence type="ECO:0000259" key="9">
    <source>
        <dbReference type="PROSITE" id="PS50109"/>
    </source>
</evidence>
<dbReference type="Pfam" id="PF02518">
    <property type="entry name" value="HATPase_c"/>
    <property type="match status" value="1"/>
</dbReference>
<dbReference type="InterPro" id="IPR036097">
    <property type="entry name" value="HisK_dim/P_sf"/>
</dbReference>
<keyword evidence="8" id="KW-0472">Membrane</keyword>
<evidence type="ECO:0000313" key="11">
    <source>
        <dbReference type="Proteomes" id="UP000009011"/>
    </source>
</evidence>
<dbReference type="Gene3D" id="1.10.287.130">
    <property type="match status" value="1"/>
</dbReference>
<dbReference type="RefSeq" id="WP_014855142.1">
    <property type="nucleotide sequence ID" value="NC_018178.1"/>
</dbReference>
<keyword evidence="8" id="KW-1133">Transmembrane helix</keyword>
<dbReference type="Pfam" id="PF00512">
    <property type="entry name" value="HisKA"/>
    <property type="match status" value="1"/>
</dbReference>
<dbReference type="HOGENOM" id="CLU_000445_89_3_10"/>
<dbReference type="PANTHER" id="PTHR43711:SF1">
    <property type="entry name" value="HISTIDINE KINASE 1"/>
    <property type="match status" value="1"/>
</dbReference>
<dbReference type="eggNOG" id="COG2205">
    <property type="taxonomic scope" value="Bacteria"/>
</dbReference>
<keyword evidence="3" id="KW-0597">Phosphoprotein</keyword>
<dbReference type="SUPFAM" id="SSF47384">
    <property type="entry name" value="Homodimeric domain of signal transducing histidine kinase"/>
    <property type="match status" value="1"/>
</dbReference>
<dbReference type="PANTHER" id="PTHR43711">
    <property type="entry name" value="TWO-COMPONENT HISTIDINE KINASE"/>
    <property type="match status" value="1"/>
</dbReference>
<keyword evidence="6" id="KW-0902">Two-component regulatory system</keyword>
<organism evidence="10 11">
    <name type="scientific">Melioribacter roseus (strain DSM 23840 / JCM 17771 / VKM B-2668 / P3M-2)</name>
    <dbReference type="NCBI Taxonomy" id="1191523"/>
    <lineage>
        <taxon>Bacteria</taxon>
        <taxon>Pseudomonadati</taxon>
        <taxon>Ignavibacteriota</taxon>
        <taxon>Ignavibacteria</taxon>
        <taxon>Ignavibacteriales</taxon>
        <taxon>Melioribacteraceae</taxon>
        <taxon>Melioribacter</taxon>
    </lineage>
</organism>
<keyword evidence="4" id="KW-0808">Transferase</keyword>
<dbReference type="KEGG" id="mro:MROS_0462"/>
<keyword evidence="7" id="KW-0175">Coiled coil</keyword>
<dbReference type="InterPro" id="IPR004358">
    <property type="entry name" value="Sig_transdc_His_kin-like_C"/>
</dbReference>
<dbReference type="EMBL" id="CP003557">
    <property type="protein sequence ID" value="AFN73705.1"/>
    <property type="molecule type" value="Genomic_DNA"/>
</dbReference>